<dbReference type="PRINTS" id="PR00069">
    <property type="entry name" value="ALDKETRDTASE"/>
</dbReference>
<dbReference type="PANTHER" id="PTHR43312:SF1">
    <property type="entry name" value="NADP-DEPENDENT OXIDOREDUCTASE DOMAIN-CONTAINING PROTEIN"/>
    <property type="match status" value="1"/>
</dbReference>
<dbReference type="Gene3D" id="3.20.20.100">
    <property type="entry name" value="NADP-dependent oxidoreductase domain"/>
    <property type="match status" value="1"/>
</dbReference>
<dbReference type="AlphaFoldDB" id="A0A1D2QS04"/>
<dbReference type="GO" id="GO:0016491">
    <property type="term" value="F:oxidoreductase activity"/>
    <property type="evidence" value="ECO:0007669"/>
    <property type="project" value="InterPro"/>
</dbReference>
<dbReference type="STRING" id="62101.AB835_04120"/>
<dbReference type="PANTHER" id="PTHR43312">
    <property type="entry name" value="D-THREO-ALDOSE 1-DEHYDROGENASE"/>
    <property type="match status" value="1"/>
</dbReference>
<gene>
    <name evidence="2" type="ORF">AB835_04120</name>
</gene>
<evidence type="ECO:0000313" key="2">
    <source>
        <dbReference type="EMBL" id="ODS24357.1"/>
    </source>
</evidence>
<dbReference type="SUPFAM" id="SSF51430">
    <property type="entry name" value="NAD(P)-linked oxidoreductase"/>
    <property type="match status" value="1"/>
</dbReference>
<dbReference type="InterPro" id="IPR053135">
    <property type="entry name" value="AKR2_Oxidoreductase"/>
</dbReference>
<reference evidence="2 3" key="1">
    <citation type="journal article" date="2016" name="Appl. Environ. Microbiol.">
        <title>Lack of Overt Genome Reduction in the Bryostatin-Producing Bryozoan Symbiont "Candidatus Endobugula sertula".</title>
        <authorList>
            <person name="Miller I.J."/>
            <person name="Vanee N."/>
            <person name="Fong S.S."/>
            <person name="Lim-Fong G.E."/>
            <person name="Kwan J.C."/>
        </authorList>
    </citation>
    <scope>NUCLEOTIDE SEQUENCE [LARGE SCALE GENOMIC DNA]</scope>
    <source>
        <strain evidence="2">AB1-4</strain>
    </source>
</reference>
<dbReference type="InterPro" id="IPR036812">
    <property type="entry name" value="NAD(P)_OxRdtase_dom_sf"/>
</dbReference>
<dbReference type="InterPro" id="IPR020471">
    <property type="entry name" value="AKR"/>
</dbReference>
<dbReference type="Proteomes" id="UP000242502">
    <property type="component" value="Unassembled WGS sequence"/>
</dbReference>
<dbReference type="InterPro" id="IPR023210">
    <property type="entry name" value="NADP_OxRdtase_dom"/>
</dbReference>
<feature type="domain" description="NADP-dependent oxidoreductase" evidence="1">
    <location>
        <begin position="16"/>
        <end position="226"/>
    </location>
</feature>
<evidence type="ECO:0000313" key="3">
    <source>
        <dbReference type="Proteomes" id="UP000242502"/>
    </source>
</evidence>
<organism evidence="2 3">
    <name type="scientific">Candidatus Endobugula sertula</name>
    <name type="common">Bugula neritina bacterial symbiont</name>
    <dbReference type="NCBI Taxonomy" id="62101"/>
    <lineage>
        <taxon>Bacteria</taxon>
        <taxon>Pseudomonadati</taxon>
        <taxon>Pseudomonadota</taxon>
        <taxon>Gammaproteobacteria</taxon>
        <taxon>Cellvibrionales</taxon>
        <taxon>Cellvibrionaceae</taxon>
        <taxon>Candidatus Endobugula</taxon>
    </lineage>
</organism>
<accession>A0A1D2QS04</accession>
<dbReference type="CDD" id="cd19095">
    <property type="entry name" value="AKR_PA4992-like"/>
    <property type="match status" value="1"/>
</dbReference>
<sequence length="264" mass="29293">MQHTKLGNTGINVSLLGLGTVKIGRNTDVKYPKKFDIPNDQQVIKLLNTAADCGINLIDTAPAYGNSEDRLGKLLPKVRSPWVISTKVGETYNPSTGESFYNFTPEFIHHSVEQSLKKLQRESLDIVLIHSNGNDKHIIEHYGALETLNHLKQKGLIRATGMSTKTVEGGILATQHSDIVMVTHNLMYQEEQDVIDYAYRHNKGIFIKKAFASGHQANNNQNDNIQKSLQCILTNPGISSIILGSINADHIKSNAFHTEIVIKN</sequence>
<evidence type="ECO:0000259" key="1">
    <source>
        <dbReference type="Pfam" id="PF00248"/>
    </source>
</evidence>
<name>A0A1D2QS04_9GAMM</name>
<protein>
    <submittedName>
        <fullName evidence="2">Aldo/keto reductase</fullName>
    </submittedName>
</protein>
<proteinExistence type="predicted"/>
<dbReference type="EMBL" id="MDLC01000010">
    <property type="protein sequence ID" value="ODS24357.1"/>
    <property type="molecule type" value="Genomic_DNA"/>
</dbReference>
<dbReference type="Pfam" id="PF00248">
    <property type="entry name" value="Aldo_ket_red"/>
    <property type="match status" value="1"/>
</dbReference>
<comment type="caution">
    <text evidence="2">The sequence shown here is derived from an EMBL/GenBank/DDBJ whole genome shotgun (WGS) entry which is preliminary data.</text>
</comment>